<evidence type="ECO:0000256" key="2">
    <source>
        <dbReference type="ARBA" id="ARBA00023125"/>
    </source>
</evidence>
<dbReference type="PANTHER" id="PTHR44846:SF17">
    <property type="entry name" value="GNTR-FAMILY TRANSCRIPTIONAL REGULATOR"/>
    <property type="match status" value="1"/>
</dbReference>
<dbReference type="Pfam" id="PF00392">
    <property type="entry name" value="GntR"/>
    <property type="match status" value="1"/>
</dbReference>
<dbReference type="GO" id="GO:0003677">
    <property type="term" value="F:DNA binding"/>
    <property type="evidence" value="ECO:0007669"/>
    <property type="project" value="UniProtKB-KW"/>
</dbReference>
<feature type="domain" description="HTH gntR-type" evidence="5">
    <location>
        <begin position="21"/>
        <end position="89"/>
    </location>
</feature>
<sequence length="279" mass="30969">MRHDRLMTETGIDGINPGAAEHPHRQIAAQLRAKIRRGDWAAGEQLPSIPALAQLFGVAKQTVQRTIDQLRVEGLLITKPGSGTYVRGTRRRLNRLSRGRYGAHRGYHADLAARYRQQLTEVTRATPPAEVADAYGVPDSTLLVVRRHLVRTQDAVVEVGAAWLRPQDTAGTPLERLESFGRPLYQEVEEVTGRRYVTATDTITARLPTREEAETLQIRPDTPVLHLLHVAYDGEHKVIEVAQATWPGPMTTLTEEYRVPTPRPDADLDGDPDPGLVLG</sequence>
<dbReference type="SUPFAM" id="SSF64288">
    <property type="entry name" value="Chorismate lyase-like"/>
    <property type="match status" value="1"/>
</dbReference>
<proteinExistence type="predicted"/>
<dbReference type="PANTHER" id="PTHR44846">
    <property type="entry name" value="MANNOSYL-D-GLYCERATE TRANSPORT/METABOLISM SYSTEM REPRESSOR MNGR-RELATED"/>
    <property type="match status" value="1"/>
</dbReference>
<dbReference type="InterPro" id="IPR036388">
    <property type="entry name" value="WH-like_DNA-bd_sf"/>
</dbReference>
<comment type="caution">
    <text evidence="6">The sequence shown here is derived from an EMBL/GenBank/DDBJ whole genome shotgun (WGS) entry which is preliminary data.</text>
</comment>
<dbReference type="AlphaFoldDB" id="A0A8J3P1P1"/>
<evidence type="ECO:0000313" key="6">
    <source>
        <dbReference type="EMBL" id="GIF98555.1"/>
    </source>
</evidence>
<dbReference type="InterPro" id="IPR000524">
    <property type="entry name" value="Tscrpt_reg_HTH_GntR"/>
</dbReference>
<dbReference type="InterPro" id="IPR011663">
    <property type="entry name" value="UTRA"/>
</dbReference>
<name>A0A8J3P1P1_9ACTN</name>
<keyword evidence="2" id="KW-0238">DNA-binding</keyword>
<dbReference type="GO" id="GO:0003700">
    <property type="term" value="F:DNA-binding transcription factor activity"/>
    <property type="evidence" value="ECO:0007669"/>
    <property type="project" value="InterPro"/>
</dbReference>
<dbReference type="Gene3D" id="3.40.1410.10">
    <property type="entry name" value="Chorismate lyase-like"/>
    <property type="match status" value="1"/>
</dbReference>
<dbReference type="Gene3D" id="1.10.10.10">
    <property type="entry name" value="Winged helix-like DNA-binding domain superfamily/Winged helix DNA-binding domain"/>
    <property type="match status" value="1"/>
</dbReference>
<dbReference type="SMART" id="SM00345">
    <property type="entry name" value="HTH_GNTR"/>
    <property type="match status" value="1"/>
</dbReference>
<dbReference type="SUPFAM" id="SSF46785">
    <property type="entry name" value="Winged helix' DNA-binding domain"/>
    <property type="match status" value="1"/>
</dbReference>
<feature type="region of interest" description="Disordered" evidence="4">
    <location>
        <begin position="254"/>
        <end position="279"/>
    </location>
</feature>
<keyword evidence="7" id="KW-1185">Reference proteome</keyword>
<keyword evidence="1" id="KW-0805">Transcription regulation</keyword>
<keyword evidence="3" id="KW-0804">Transcription</keyword>
<dbReference type="Proteomes" id="UP000659904">
    <property type="component" value="Unassembled WGS sequence"/>
</dbReference>
<organism evidence="6 7">
    <name type="scientific">Catellatospora citrea</name>
    <dbReference type="NCBI Taxonomy" id="53366"/>
    <lineage>
        <taxon>Bacteria</taxon>
        <taxon>Bacillati</taxon>
        <taxon>Actinomycetota</taxon>
        <taxon>Actinomycetes</taxon>
        <taxon>Micromonosporales</taxon>
        <taxon>Micromonosporaceae</taxon>
        <taxon>Catellatospora</taxon>
    </lineage>
</organism>
<dbReference type="CDD" id="cd07377">
    <property type="entry name" value="WHTH_GntR"/>
    <property type="match status" value="1"/>
</dbReference>
<reference evidence="6 7" key="1">
    <citation type="submission" date="2021-01" db="EMBL/GenBank/DDBJ databases">
        <title>Whole genome shotgun sequence of Catellatospora citrea NBRC 14495.</title>
        <authorList>
            <person name="Komaki H."/>
            <person name="Tamura T."/>
        </authorList>
    </citation>
    <scope>NUCLEOTIDE SEQUENCE [LARGE SCALE GENOMIC DNA]</scope>
    <source>
        <strain evidence="6 7">NBRC 14495</strain>
    </source>
</reference>
<gene>
    <name evidence="6" type="ORF">Cci01nite_36490</name>
</gene>
<dbReference type="PROSITE" id="PS50949">
    <property type="entry name" value="HTH_GNTR"/>
    <property type="match status" value="1"/>
</dbReference>
<evidence type="ECO:0000256" key="1">
    <source>
        <dbReference type="ARBA" id="ARBA00023015"/>
    </source>
</evidence>
<evidence type="ECO:0000256" key="3">
    <source>
        <dbReference type="ARBA" id="ARBA00023163"/>
    </source>
</evidence>
<dbReference type="EMBL" id="BONH01000016">
    <property type="protein sequence ID" value="GIF98555.1"/>
    <property type="molecule type" value="Genomic_DNA"/>
</dbReference>
<accession>A0A8J3P1P1</accession>
<dbReference type="InterPro" id="IPR050679">
    <property type="entry name" value="Bact_HTH_transcr_reg"/>
</dbReference>
<protein>
    <submittedName>
        <fullName evidence="6">GntR family transcriptional regulator</fullName>
    </submittedName>
</protein>
<evidence type="ECO:0000256" key="4">
    <source>
        <dbReference type="SAM" id="MobiDB-lite"/>
    </source>
</evidence>
<dbReference type="GO" id="GO:0045892">
    <property type="term" value="P:negative regulation of DNA-templated transcription"/>
    <property type="evidence" value="ECO:0007669"/>
    <property type="project" value="TreeGrafter"/>
</dbReference>
<dbReference type="Pfam" id="PF07702">
    <property type="entry name" value="UTRA"/>
    <property type="match status" value="1"/>
</dbReference>
<dbReference type="InterPro" id="IPR028978">
    <property type="entry name" value="Chorismate_lyase_/UTRA_dom_sf"/>
</dbReference>
<dbReference type="InterPro" id="IPR036390">
    <property type="entry name" value="WH_DNA-bd_sf"/>
</dbReference>
<evidence type="ECO:0000259" key="5">
    <source>
        <dbReference type="PROSITE" id="PS50949"/>
    </source>
</evidence>
<dbReference type="SMART" id="SM00866">
    <property type="entry name" value="UTRA"/>
    <property type="match status" value="1"/>
</dbReference>
<evidence type="ECO:0000313" key="7">
    <source>
        <dbReference type="Proteomes" id="UP000659904"/>
    </source>
</evidence>